<evidence type="ECO:0000256" key="1">
    <source>
        <dbReference type="ARBA" id="ARBA00004123"/>
    </source>
</evidence>
<dbReference type="GO" id="GO:0005524">
    <property type="term" value="F:ATP binding"/>
    <property type="evidence" value="ECO:0007669"/>
    <property type="project" value="UniProtKB-KW"/>
</dbReference>
<feature type="region of interest" description="Disordered" evidence="13">
    <location>
        <begin position="1425"/>
        <end position="1470"/>
    </location>
</feature>
<dbReference type="InterPro" id="IPR000571">
    <property type="entry name" value="Znf_CCCH"/>
</dbReference>
<dbReference type="GO" id="GO:0004386">
    <property type="term" value="F:helicase activity"/>
    <property type="evidence" value="ECO:0007669"/>
    <property type="project" value="UniProtKB-KW"/>
</dbReference>
<organism evidence="15 16">
    <name type="scientific">Cyprinus carpio</name>
    <name type="common">Common carp</name>
    <dbReference type="NCBI Taxonomy" id="7962"/>
    <lineage>
        <taxon>Eukaryota</taxon>
        <taxon>Metazoa</taxon>
        <taxon>Chordata</taxon>
        <taxon>Craniata</taxon>
        <taxon>Vertebrata</taxon>
        <taxon>Euteleostomi</taxon>
        <taxon>Actinopterygii</taxon>
        <taxon>Neopterygii</taxon>
        <taxon>Teleostei</taxon>
        <taxon>Ostariophysi</taxon>
        <taxon>Cypriniformes</taxon>
        <taxon>Cyprinidae</taxon>
        <taxon>Cyprininae</taxon>
        <taxon>Cyprinus</taxon>
    </lineage>
</organism>
<dbReference type="InterPro" id="IPR047187">
    <property type="entry name" value="SF1_C_Upf1"/>
</dbReference>
<dbReference type="GO" id="GO:0005634">
    <property type="term" value="C:nucleus"/>
    <property type="evidence" value="ECO:0007669"/>
    <property type="project" value="UniProtKB-SubCell"/>
</dbReference>
<comment type="subcellular location">
    <subcellularLocation>
        <location evidence="1">Nucleus</location>
    </subcellularLocation>
</comment>
<dbReference type="InterPro" id="IPR027417">
    <property type="entry name" value="P-loop_NTPase"/>
</dbReference>
<dbReference type="SUPFAM" id="SSF90229">
    <property type="entry name" value="CCCH zinc finger"/>
    <property type="match status" value="1"/>
</dbReference>
<comment type="similarity">
    <text evidence="2">Belongs to the DNA2/NAM7 helicase family.</text>
</comment>
<dbReference type="Pfam" id="PF13086">
    <property type="entry name" value="AAA_11"/>
    <property type="match status" value="2"/>
</dbReference>
<evidence type="ECO:0000313" key="16">
    <source>
        <dbReference type="Proteomes" id="UP000694700"/>
    </source>
</evidence>
<feature type="domain" description="C3H1-type" evidence="14">
    <location>
        <begin position="164"/>
        <end position="192"/>
    </location>
</feature>
<evidence type="ECO:0000256" key="5">
    <source>
        <dbReference type="ARBA" id="ARBA00022771"/>
    </source>
</evidence>
<evidence type="ECO:0000256" key="9">
    <source>
        <dbReference type="ARBA" id="ARBA00022840"/>
    </source>
</evidence>
<evidence type="ECO:0000256" key="4">
    <source>
        <dbReference type="ARBA" id="ARBA00022741"/>
    </source>
</evidence>
<dbReference type="GO" id="GO:0043186">
    <property type="term" value="C:P granule"/>
    <property type="evidence" value="ECO:0007669"/>
    <property type="project" value="TreeGrafter"/>
</dbReference>
<evidence type="ECO:0000256" key="3">
    <source>
        <dbReference type="ARBA" id="ARBA00022723"/>
    </source>
</evidence>
<sequence length="1746" mass="195233">MEDRRPQKSCDEAIGSLVRQEYEAAVAHSTEALLVMGPRTLAPSTAFLRKRALLYRIAAQLQLVRLHINLFAEELGKGDGSFRAGLQSMLLDGSLQEVCSVLSKALYGEPLVNQLTIPFQMSYLGVCTDMQSIFLSSFFLCDVLLTDVQEGWQFRAPPRGVTSSEEYTLCKRFLEQGLCRYGAQCTSAHSQEELTEWQRRYASRLIRLKQQQEGKHFTENYMEALIEKWINSLTPERVMNDCVDGVTVEHSSDLSITVNTKKSSHSWTFTLFCKPVRTLHRIALLYDANRPHFSITAVSGGDASTQVPQEVCEGGCQEWSAAGLVQNGMDHCVYTVEVSFSTEIFGTFRQTAVFDFGSEPVLMQRVMVDAASIEDLEHLMQARQQLLMTAKRWDSSCKTIVEFVPNENMDLERSLLTRYQIPLSADQLFTQSVLDKTLTRDNYQPRLHDLLYIEEIAQYKEVSKFNIKVNLQLVTSFMLTGISGGAKYAQNGQLFARFKLTETLSEDTLAGRLVMTKVNSVLLLPVFKERMGQNQPAGAKERVYEALIEEKTKDYIFLRICKDCCGELGLVADQELQVELQFQLNRLPLCEMHYALDRVRDNSILFPDASLTPTIPWSPNRQWDEQLDPRLNAKQKEAILAITTPLSINLPPVLIIGPYGTGKTFTLAQAVKHILKQPETRVLICTHSNSAADLYIKDYLHPYVEAGNPHARPLRVSFRNRWVKTVHPVVQQYCLISGAYFTFQMPTRQDVERHRVVVVTLSTSQYLCQLDLEPGIFTHILLDEAAQAMECETIMPLALATKSTRVVLAGDHMQLSPFVYSEFARERNLHVSLLDRLYEHYPSEYPCRILLCENYRSHEAIIKYTSELFYEGKLMASGKQPPHKDFYPLTFFTARGEDVQEKNSTAYYNNAEVFEIVERVEEMRKKWPVAWGKLDEGSIGVVSPYADQVFRIRAELRKKRMPEVSVERVLNVQGKQFRVLFLSTVRTRHTCKHKQTAIKRKEQLVEDSTEDLDYGFLSNYKLLNTAITRAQSLVAVVGDPIALCSVGRCRKFWETFISICHENHSLHGISFEQIKIQLEALELKKTYVLNPLAPEFIPRALRSQHPQGPGKHQHSPPKVRSQFWMMFVSPVQPSAAVLMGNPVQAFTPPGAGAPASGKSPSPVQRIDPGASILYVPAVYGGNMVMPVPLPLPWTGYQSRFAVDPRIMSHQAAMAAYNLNLRPAASRTSPVLYGFSHPSPLGLNQQPSSEKELLQEPSGNGIIRSTSVFILTILVAQQICAISNAKVMSCWGLVNRPFVLSQHVMGFLCCVFTDGQASSGLDALGQQQQQARMGQWGEQSPFLQAGVAPFPLAQQLAHLGQPGLRLPQQLLRAGWGLGPAAEEEPRPAMHRYPGLLREMLPQDQYEQREPADMPPPQSRLLQYRQVQPRSPGDLPSPSSSGSNHTSGPNPFPAPGPPSYPDTSRELPMGGQPFQQHQAFNQASFSLPPEHTAGPLPVKYLLQEAHWPHPGLPQSHLLGHGMPFGLQAMAHRQEQGPLTQLQHQQQKQQLQAPQSSLHSVEEYEPRGPGRPLYQRRISSSSPQPYPDSLDPQDHPTPSYRYPSADLWLGSSGPGPSPAPLHNIPCNGASHLVPHREVLVSKAISVADEQQSPHPASAASLQHHGQFPPLMPTKQTPPDPGGDNTSPGGPQGPGNSKPPTMSYASALRAPPKPRPLPEQVKKNSDPISLLQELSIGSSNSSNGYYTYFK</sequence>
<evidence type="ECO:0000256" key="6">
    <source>
        <dbReference type="ARBA" id="ARBA00022801"/>
    </source>
</evidence>
<keyword evidence="9" id="KW-0067">ATP-binding</keyword>
<evidence type="ECO:0000256" key="2">
    <source>
        <dbReference type="ARBA" id="ARBA00007913"/>
    </source>
</evidence>
<dbReference type="Ensembl" id="ENSCCRT00015082892.1">
    <property type="protein sequence ID" value="ENSCCRP00015080266.1"/>
    <property type="gene ID" value="ENSCCRG00015031671.1"/>
</dbReference>
<feature type="compositionally biased region" description="Polar residues" evidence="13">
    <location>
        <begin position="1680"/>
        <end position="1700"/>
    </location>
</feature>
<evidence type="ECO:0000256" key="13">
    <source>
        <dbReference type="SAM" id="MobiDB-lite"/>
    </source>
</evidence>
<evidence type="ECO:0000256" key="8">
    <source>
        <dbReference type="ARBA" id="ARBA00022833"/>
    </source>
</evidence>
<dbReference type="PROSITE" id="PS50103">
    <property type="entry name" value="ZF_C3H1"/>
    <property type="match status" value="1"/>
</dbReference>
<dbReference type="PANTHER" id="PTHR10887">
    <property type="entry name" value="DNA2/NAM7 HELICASE FAMILY"/>
    <property type="match status" value="1"/>
</dbReference>
<keyword evidence="3 12" id="KW-0479">Metal-binding</keyword>
<feature type="compositionally biased region" description="Pro residues" evidence="13">
    <location>
        <begin position="1666"/>
        <end position="1677"/>
    </location>
</feature>
<evidence type="ECO:0000256" key="12">
    <source>
        <dbReference type="PROSITE-ProRule" id="PRU00723"/>
    </source>
</evidence>
<dbReference type="InterPro" id="IPR036855">
    <property type="entry name" value="Znf_CCCH_sf"/>
</dbReference>
<keyword evidence="7" id="KW-0347">Helicase</keyword>
<keyword evidence="10" id="KW-0539">Nucleus</keyword>
<evidence type="ECO:0000256" key="11">
    <source>
        <dbReference type="ARBA" id="ARBA00067789"/>
    </source>
</evidence>
<keyword evidence="8 12" id="KW-0862">Zinc</keyword>
<keyword evidence="4" id="KW-0547">Nucleotide-binding</keyword>
<dbReference type="InterPro" id="IPR049569">
    <property type="entry name" value="HELZ_DEAD-box_1"/>
</dbReference>
<dbReference type="SMART" id="SM00356">
    <property type="entry name" value="ZnF_C3H1"/>
    <property type="match status" value="1"/>
</dbReference>
<dbReference type="InterPro" id="IPR041677">
    <property type="entry name" value="DNA2/NAM7_AAA_11"/>
</dbReference>
<dbReference type="Pfam" id="PF13087">
    <property type="entry name" value="AAA_12"/>
    <property type="match status" value="1"/>
</dbReference>
<feature type="region of interest" description="Disordered" evidence="13">
    <location>
        <begin position="1644"/>
        <end position="1722"/>
    </location>
</feature>
<dbReference type="CDD" id="cd18808">
    <property type="entry name" value="SF1_C_Upf1"/>
    <property type="match status" value="1"/>
</dbReference>
<feature type="compositionally biased region" description="Low complexity" evidence="13">
    <location>
        <begin position="1533"/>
        <end position="1552"/>
    </location>
</feature>
<dbReference type="GO" id="GO:0016787">
    <property type="term" value="F:hydrolase activity"/>
    <property type="evidence" value="ECO:0007669"/>
    <property type="project" value="UniProtKB-KW"/>
</dbReference>
<dbReference type="InterPro" id="IPR045055">
    <property type="entry name" value="DNA2/NAM7-like"/>
</dbReference>
<keyword evidence="6" id="KW-0378">Hydrolase</keyword>
<proteinExistence type="inferred from homology"/>
<evidence type="ECO:0000259" key="14">
    <source>
        <dbReference type="PROSITE" id="PS50103"/>
    </source>
</evidence>
<dbReference type="FunFam" id="4.10.1000.10:FF:000009">
    <property type="entry name" value="probable helicase with zinc finger domain"/>
    <property type="match status" value="1"/>
</dbReference>
<dbReference type="CDD" id="cd18077">
    <property type="entry name" value="DEXXQc_HELZ"/>
    <property type="match status" value="1"/>
</dbReference>
<accession>A0A8C1XCM4</accession>
<name>A0A8C1XCM4_CYPCA</name>
<dbReference type="SUPFAM" id="SSF52540">
    <property type="entry name" value="P-loop containing nucleoside triphosphate hydrolases"/>
    <property type="match status" value="1"/>
</dbReference>
<dbReference type="GO" id="GO:0035194">
    <property type="term" value="P:regulatory ncRNA-mediated post-transcriptional gene silencing"/>
    <property type="evidence" value="ECO:0007669"/>
    <property type="project" value="TreeGrafter"/>
</dbReference>
<dbReference type="Gene3D" id="4.10.1000.10">
    <property type="entry name" value="Zinc finger, CCCH-type"/>
    <property type="match status" value="1"/>
</dbReference>
<feature type="compositionally biased region" description="Pro residues" evidence="13">
    <location>
        <begin position="1448"/>
        <end position="1458"/>
    </location>
</feature>
<evidence type="ECO:0000256" key="10">
    <source>
        <dbReference type="ARBA" id="ARBA00023242"/>
    </source>
</evidence>
<feature type="region of interest" description="Disordered" evidence="13">
    <location>
        <begin position="1531"/>
        <end position="1620"/>
    </location>
</feature>
<protein>
    <recommendedName>
        <fullName evidence="11">Probable helicase with zinc finger domain</fullName>
    </recommendedName>
</protein>
<dbReference type="Proteomes" id="UP000694700">
    <property type="component" value="Unplaced"/>
</dbReference>
<reference evidence="15" key="1">
    <citation type="submission" date="2025-08" db="UniProtKB">
        <authorList>
            <consortium name="Ensembl"/>
        </authorList>
    </citation>
    <scope>IDENTIFICATION</scope>
</reference>
<keyword evidence="5 12" id="KW-0863">Zinc-finger</keyword>
<dbReference type="FunFam" id="3.40.50.300:FF:000419">
    <property type="entry name" value="Probable helicase with zinc finger domain"/>
    <property type="match status" value="1"/>
</dbReference>
<dbReference type="GO" id="GO:0005829">
    <property type="term" value="C:cytosol"/>
    <property type="evidence" value="ECO:0007669"/>
    <property type="project" value="TreeGrafter"/>
</dbReference>
<dbReference type="FunFam" id="3.40.50.300:FF:000453">
    <property type="entry name" value="Probable helicase with zinc finger domain"/>
    <property type="match status" value="1"/>
</dbReference>
<dbReference type="PANTHER" id="PTHR10887:SF365">
    <property type="entry name" value="HELICASE WITH ZINC FINGER DOMAIN-RELATED"/>
    <property type="match status" value="1"/>
</dbReference>
<evidence type="ECO:0000313" key="15">
    <source>
        <dbReference type="Ensembl" id="ENSCCRP00015080266.1"/>
    </source>
</evidence>
<feature type="compositionally biased region" description="Low complexity" evidence="13">
    <location>
        <begin position="1427"/>
        <end position="1447"/>
    </location>
</feature>
<evidence type="ECO:0000256" key="7">
    <source>
        <dbReference type="ARBA" id="ARBA00022806"/>
    </source>
</evidence>
<dbReference type="GO" id="GO:0008270">
    <property type="term" value="F:zinc ion binding"/>
    <property type="evidence" value="ECO:0007669"/>
    <property type="project" value="UniProtKB-KW"/>
</dbReference>
<feature type="zinc finger region" description="C3H1-type" evidence="12">
    <location>
        <begin position="164"/>
        <end position="192"/>
    </location>
</feature>
<dbReference type="Pfam" id="PF00642">
    <property type="entry name" value="zf-CCCH"/>
    <property type="match status" value="1"/>
</dbReference>
<dbReference type="Gene3D" id="3.40.50.300">
    <property type="entry name" value="P-loop containing nucleotide triphosphate hydrolases"/>
    <property type="match status" value="2"/>
</dbReference>
<dbReference type="InterPro" id="IPR041679">
    <property type="entry name" value="DNA2/NAM7-like_C"/>
</dbReference>